<dbReference type="Proteomes" id="UP000002700">
    <property type="component" value="Chromosome I"/>
</dbReference>
<accession>Q3JU21</accession>
<organism evidence="2 3">
    <name type="scientific">Burkholderia pseudomallei (strain 1710b)</name>
    <dbReference type="NCBI Taxonomy" id="320372"/>
    <lineage>
        <taxon>Bacteria</taxon>
        <taxon>Pseudomonadati</taxon>
        <taxon>Pseudomonadota</taxon>
        <taxon>Betaproteobacteria</taxon>
        <taxon>Burkholderiales</taxon>
        <taxon>Burkholderiaceae</taxon>
        <taxon>Burkholderia</taxon>
        <taxon>pseudomallei group</taxon>
    </lineage>
</organism>
<dbReference type="KEGG" id="bpm:BURPS1710b_1529"/>
<evidence type="ECO:0000313" key="3">
    <source>
        <dbReference type="Proteomes" id="UP000002700"/>
    </source>
</evidence>
<reference evidence="2 3" key="1">
    <citation type="submission" date="2005-09" db="EMBL/GenBank/DDBJ databases">
        <authorList>
            <person name="Woods D.E."/>
            <person name="Nierman W.C."/>
        </authorList>
    </citation>
    <scope>NUCLEOTIDE SEQUENCE [LARGE SCALE GENOMIC DNA]</scope>
    <source>
        <strain evidence="2 3">1710b</strain>
    </source>
</reference>
<gene>
    <name evidence="2" type="ordered locus">BURPS1710b_1529</name>
</gene>
<feature type="compositionally biased region" description="Basic and acidic residues" evidence="1">
    <location>
        <begin position="674"/>
        <end position="685"/>
    </location>
</feature>
<dbReference type="EnsemblBacteria" id="ABA48656">
    <property type="protein sequence ID" value="ABA48656"/>
    <property type="gene ID" value="BURPS1710b_1529"/>
</dbReference>
<evidence type="ECO:0000256" key="1">
    <source>
        <dbReference type="SAM" id="MobiDB-lite"/>
    </source>
</evidence>
<protein>
    <submittedName>
        <fullName evidence="2">Uncharacterized protein</fullName>
    </submittedName>
</protein>
<dbReference type="AlphaFoldDB" id="Q3JU21"/>
<name>Q3JU21_BURP1</name>
<proteinExistence type="predicted"/>
<evidence type="ECO:0000313" key="2">
    <source>
        <dbReference type="EMBL" id="ABA48656.1"/>
    </source>
</evidence>
<sequence length="685" mass="77981">MRRSLAVIDLRAALHELDRLHFHPLLQRVVFRHALLSGELAHVLRDLHRAEVRAAHRAEMRDLRRILRQRFVVEFSRLVRVEPQVELVLPAELEARLRQRVVAHLRARVALRQVGRVRGELVRDDAFLHVVLVRQPEVLLRRHVAQHRGAEPADHRGADARRDVVVARRDVGGQRPERVERRFLAPVELKIHVLLDQLHRHVAGAFDHHLHVVLPRDLRELAERLQFAELRFVVRVVDRAGAQAVAEREAHVVRLHDLADLFEVFVQEAFLVVREAPLRHDRAAARHDARHPVRGERHVLQAHARVDREVVDALLGLLDQRVAEDFPGQVLGLAVDLLQRLVDRHRADRHRAVADDPLARFMDVLAGRQIHHRIAAPADRPRHLVDFLADRRRDGRIADVRVDLHEEVAADDHRLGFRVVDVRRDDRAAARDFVAHELRRDLGRRVRAERGGAECLARVLAAHHRGELRAVRAACLQAFQILGAALVLADRDVFHFRRDDALARVVHLRDVLARLRAARMTVQAGKAQLGRRRIGRALAAVVAREARERLGVAARVDPALAQRGQARANVDLRVRVRVRARRVVDVDRRVLFAAEARRRIGLRDLTHRHADVGLRARHVDLARIRQRGDGGGVDAGVGRQELGVGVHAISCVDPSWRYGARPGPMQSGGRALSRRRDSRRDGILT</sequence>
<dbReference type="HOGENOM" id="CLU_425074_0_0_4"/>
<dbReference type="EMBL" id="CP000124">
    <property type="protein sequence ID" value="ABA48656.1"/>
    <property type="molecule type" value="Genomic_DNA"/>
</dbReference>
<feature type="region of interest" description="Disordered" evidence="1">
    <location>
        <begin position="657"/>
        <end position="685"/>
    </location>
</feature>